<feature type="region of interest" description="Disordered" evidence="1">
    <location>
        <begin position="399"/>
        <end position="421"/>
    </location>
</feature>
<protein>
    <recommendedName>
        <fullName evidence="2">Putative zinc-finger domain-containing protein</fullName>
    </recommendedName>
</protein>
<dbReference type="eggNOG" id="COG5662">
    <property type="taxonomic scope" value="Bacteria"/>
</dbReference>
<evidence type="ECO:0000256" key="1">
    <source>
        <dbReference type="SAM" id="MobiDB-lite"/>
    </source>
</evidence>
<evidence type="ECO:0000313" key="3">
    <source>
        <dbReference type="EMBL" id="EPX59620.1"/>
    </source>
</evidence>
<dbReference type="InterPro" id="IPR041916">
    <property type="entry name" value="Anti_sigma_zinc_sf"/>
</dbReference>
<feature type="compositionally biased region" description="Gly residues" evidence="1">
    <location>
        <begin position="195"/>
        <end position="205"/>
    </location>
</feature>
<feature type="compositionally biased region" description="Basic and acidic residues" evidence="1">
    <location>
        <begin position="286"/>
        <end position="306"/>
    </location>
</feature>
<dbReference type="Pfam" id="PF13490">
    <property type="entry name" value="zf-HC2"/>
    <property type="match status" value="1"/>
</dbReference>
<reference evidence="3" key="1">
    <citation type="submission" date="2013-05" db="EMBL/GenBank/DDBJ databases">
        <title>Genome assembly of Cystobacter fuscus DSM 2262.</title>
        <authorList>
            <person name="Sharma G."/>
            <person name="Khatri I."/>
            <person name="Kaur C."/>
            <person name="Mayilraj S."/>
            <person name="Subramanian S."/>
        </authorList>
    </citation>
    <scope>NUCLEOTIDE SEQUENCE [LARGE SCALE GENOMIC DNA]</scope>
    <source>
        <strain evidence="3">DSM 2262</strain>
    </source>
</reference>
<dbReference type="Proteomes" id="UP000011682">
    <property type="component" value="Unassembled WGS sequence"/>
</dbReference>
<keyword evidence="4" id="KW-1185">Reference proteome</keyword>
<feature type="compositionally biased region" description="Low complexity" evidence="1">
    <location>
        <begin position="231"/>
        <end position="250"/>
    </location>
</feature>
<accession>S9P5D1</accession>
<dbReference type="InterPro" id="IPR027383">
    <property type="entry name" value="Znf_put"/>
</dbReference>
<dbReference type="Gene3D" id="1.10.10.1320">
    <property type="entry name" value="Anti-sigma factor, zinc-finger domain"/>
    <property type="match status" value="1"/>
</dbReference>
<feature type="compositionally biased region" description="Low complexity" evidence="1">
    <location>
        <begin position="309"/>
        <end position="324"/>
    </location>
</feature>
<feature type="compositionally biased region" description="Pro residues" evidence="1">
    <location>
        <begin position="263"/>
        <end position="277"/>
    </location>
</feature>
<evidence type="ECO:0000259" key="2">
    <source>
        <dbReference type="Pfam" id="PF13490"/>
    </source>
</evidence>
<evidence type="ECO:0000313" key="4">
    <source>
        <dbReference type="Proteomes" id="UP000011682"/>
    </source>
</evidence>
<name>S9P5D1_CYSF2</name>
<comment type="caution">
    <text evidence="3">The sequence shown here is derived from an EMBL/GenBank/DDBJ whole genome shotgun (WGS) entry which is preliminary data.</text>
</comment>
<organism evidence="3 4">
    <name type="scientific">Cystobacter fuscus (strain ATCC 25194 / DSM 2262 / NBRC 100088 / M29)</name>
    <dbReference type="NCBI Taxonomy" id="1242864"/>
    <lineage>
        <taxon>Bacteria</taxon>
        <taxon>Pseudomonadati</taxon>
        <taxon>Myxococcota</taxon>
        <taxon>Myxococcia</taxon>
        <taxon>Myxococcales</taxon>
        <taxon>Cystobacterineae</taxon>
        <taxon>Archangiaceae</taxon>
        <taxon>Cystobacter</taxon>
    </lineage>
</organism>
<feature type="compositionally biased region" description="Basic and acidic residues" evidence="1">
    <location>
        <begin position="402"/>
        <end position="421"/>
    </location>
</feature>
<feature type="region of interest" description="Disordered" evidence="1">
    <location>
        <begin position="156"/>
        <end position="339"/>
    </location>
</feature>
<dbReference type="EMBL" id="ANAH02000016">
    <property type="protein sequence ID" value="EPX59620.1"/>
    <property type="molecule type" value="Genomic_DNA"/>
</dbReference>
<dbReference type="AlphaFoldDB" id="S9P5D1"/>
<proteinExistence type="predicted"/>
<feature type="domain" description="Putative zinc-finger" evidence="2">
    <location>
        <begin position="10"/>
        <end position="40"/>
    </location>
</feature>
<dbReference type="OrthoDB" id="5525937at2"/>
<dbReference type="RefSeq" id="WP_002624342.1">
    <property type="nucleotide sequence ID" value="NZ_ANAH02000016.1"/>
</dbReference>
<sequence>MKTQNAHAHEDRLLDFAYDELPQTEAHAVEQHLQGCSRCAETLQGIRGVRRSMARLPQEAAPETGLDSLLAYAQQSARRAAAGAEPAPRWWRRLMAPALGMAAVSVFGIVVLQVNREVDLSPALQSTAHKSAPAAKAVVPLAVAPSAVPAQASRLAEAEPLAAPQRTDKPSYAAPRPSMAKSMPLPAARGRAAEGKGGALTGMGGSASKRKSTVASDDSAPAPLEESVQGMALAESAPPPAAMADASAQEELPRDLARLAPTGAPPPPAAPASPPPRVASASPRPEPSKSKDGVDTEEREKSEKAEGMSASRGLSAARASPSPAELMRQADLALRSGDRSQEAVFLRAALAAGAQGTQALTVLSRLCDAEAALGRRRNAIEVCKRVVATAPGTSEARSALRVLEDQLRAPEPEAGGEVEKR</sequence>
<gene>
    <name evidence="3" type="ORF">D187_002781</name>
</gene>